<protein>
    <recommendedName>
        <fullName evidence="4">HNH endonuclease</fullName>
    </recommendedName>
</protein>
<reference evidence="2 3" key="1">
    <citation type="submission" date="2022-06" db="EMBL/GenBank/DDBJ databases">
        <title>Genomic Encyclopedia of Archaeal and Bacterial Type Strains, Phase II (KMG-II): from individual species to whole genera.</title>
        <authorList>
            <person name="Goeker M."/>
        </authorList>
    </citation>
    <scope>NUCLEOTIDE SEQUENCE [LARGE SCALE GENOMIC DNA]</scope>
    <source>
        <strain evidence="2 3">DSM 45037</strain>
    </source>
</reference>
<comment type="caution">
    <text evidence="2">The sequence shown here is derived from an EMBL/GenBank/DDBJ whole genome shotgun (WGS) entry which is preliminary data.</text>
</comment>
<name>A0ABT1H798_9NOCA</name>
<sequence>EQIKAEIAKCEVVCANCHRIRTFTRQQLGADWDLDRSDDPDDGEPPFEQLTLEV</sequence>
<evidence type="ECO:0000256" key="1">
    <source>
        <dbReference type="SAM" id="MobiDB-lite"/>
    </source>
</evidence>
<organism evidence="2 3">
    <name type="scientific">Williamsia serinedens</name>
    <dbReference type="NCBI Taxonomy" id="391736"/>
    <lineage>
        <taxon>Bacteria</taxon>
        <taxon>Bacillati</taxon>
        <taxon>Actinomycetota</taxon>
        <taxon>Actinomycetes</taxon>
        <taxon>Mycobacteriales</taxon>
        <taxon>Nocardiaceae</taxon>
        <taxon>Williamsia</taxon>
    </lineage>
</organism>
<dbReference type="Proteomes" id="UP001205740">
    <property type="component" value="Unassembled WGS sequence"/>
</dbReference>
<gene>
    <name evidence="2" type="ORF">LX12_004337</name>
</gene>
<feature type="compositionally biased region" description="Acidic residues" evidence="1">
    <location>
        <begin position="36"/>
        <end position="45"/>
    </location>
</feature>
<evidence type="ECO:0000313" key="3">
    <source>
        <dbReference type="Proteomes" id="UP001205740"/>
    </source>
</evidence>
<feature type="region of interest" description="Disordered" evidence="1">
    <location>
        <begin position="32"/>
        <end position="54"/>
    </location>
</feature>
<evidence type="ECO:0000313" key="2">
    <source>
        <dbReference type="EMBL" id="MCP2163123.1"/>
    </source>
</evidence>
<feature type="non-terminal residue" evidence="2">
    <location>
        <position position="1"/>
    </location>
</feature>
<dbReference type="EMBL" id="JAMTCG010000019">
    <property type="protein sequence ID" value="MCP2163123.1"/>
    <property type="molecule type" value="Genomic_DNA"/>
</dbReference>
<keyword evidence="3" id="KW-1185">Reference proteome</keyword>
<accession>A0ABT1H798</accession>
<evidence type="ECO:0008006" key="4">
    <source>
        <dbReference type="Google" id="ProtNLM"/>
    </source>
</evidence>
<proteinExistence type="predicted"/>